<protein>
    <submittedName>
        <fullName evidence="6">Transmembrane protein</fullName>
    </submittedName>
</protein>
<keyword evidence="2 5" id="KW-0812">Transmembrane</keyword>
<reference evidence="6 7" key="1">
    <citation type="submission" date="2015-11" db="EMBL/GenBank/DDBJ databases">
        <title>Genomic analysis of 38 Legionella species identifies large and diverse effector repertoires.</title>
        <authorList>
            <person name="Burstein D."/>
            <person name="Amaro F."/>
            <person name="Zusman T."/>
            <person name="Lifshitz Z."/>
            <person name="Cohen O."/>
            <person name="Gilbert J.A."/>
            <person name="Pupko T."/>
            <person name="Shuman H.A."/>
            <person name="Segal G."/>
        </authorList>
    </citation>
    <scope>NUCLEOTIDE SEQUENCE [LARGE SCALE GENOMIC DNA]</scope>
    <source>
        <strain evidence="6 7">ATCC 49508</strain>
    </source>
</reference>
<dbReference type="PANTHER" id="PTHR35371">
    <property type="entry name" value="INNER MEMBRANE PROTEIN"/>
    <property type="match status" value="1"/>
</dbReference>
<dbReference type="AlphaFoldDB" id="A0A0W1A382"/>
<proteinExistence type="predicted"/>
<comment type="subcellular location">
    <subcellularLocation>
        <location evidence="1">Membrane</location>
    </subcellularLocation>
</comment>
<evidence type="ECO:0000313" key="7">
    <source>
        <dbReference type="Proteomes" id="UP000054662"/>
    </source>
</evidence>
<dbReference type="Proteomes" id="UP000054662">
    <property type="component" value="Unassembled WGS sequence"/>
</dbReference>
<evidence type="ECO:0000256" key="1">
    <source>
        <dbReference type="ARBA" id="ARBA00004370"/>
    </source>
</evidence>
<organism evidence="6 7">
    <name type="scientific">Legionella worsleiensis</name>
    <dbReference type="NCBI Taxonomy" id="45076"/>
    <lineage>
        <taxon>Bacteria</taxon>
        <taxon>Pseudomonadati</taxon>
        <taxon>Pseudomonadota</taxon>
        <taxon>Gammaproteobacteria</taxon>
        <taxon>Legionellales</taxon>
        <taxon>Legionellaceae</taxon>
        <taxon>Legionella</taxon>
    </lineage>
</organism>
<dbReference type="GO" id="GO:0016020">
    <property type="term" value="C:membrane"/>
    <property type="evidence" value="ECO:0007669"/>
    <property type="project" value="UniProtKB-SubCell"/>
</dbReference>
<evidence type="ECO:0000313" key="6">
    <source>
        <dbReference type="EMBL" id="KTD75836.1"/>
    </source>
</evidence>
<feature type="transmembrane region" description="Helical" evidence="5">
    <location>
        <begin position="109"/>
        <end position="127"/>
    </location>
</feature>
<comment type="caution">
    <text evidence="6">The sequence shown here is derived from an EMBL/GenBank/DDBJ whole genome shotgun (WGS) entry which is preliminary data.</text>
</comment>
<keyword evidence="3 5" id="KW-1133">Transmembrane helix</keyword>
<dbReference type="RefSeq" id="WP_058494161.1">
    <property type="nucleotide sequence ID" value="NZ_CBCRUR010000027.1"/>
</dbReference>
<accession>A0A0W1A382</accession>
<sequence>MTVLIICLLIAVILPYLAKIPVGYAMQKSGGYDNNHPREQQAKLVGFGARALAAHQNCFESLSVFSTAALTAIATNHVSSGIQILAVVYIVSRVIYNILYLMNCATLRSTVWFIGLASCISILWLCLP</sequence>
<evidence type="ECO:0000256" key="3">
    <source>
        <dbReference type="ARBA" id="ARBA00022989"/>
    </source>
</evidence>
<dbReference type="Gene3D" id="1.20.120.550">
    <property type="entry name" value="Membrane associated eicosanoid/glutathione metabolism-like domain"/>
    <property type="match status" value="1"/>
</dbReference>
<dbReference type="Pfam" id="PF01124">
    <property type="entry name" value="MAPEG"/>
    <property type="match status" value="1"/>
</dbReference>
<evidence type="ECO:0000256" key="2">
    <source>
        <dbReference type="ARBA" id="ARBA00022692"/>
    </source>
</evidence>
<dbReference type="PATRIC" id="fig|45076.6.peg.2643"/>
<dbReference type="SUPFAM" id="SSF161084">
    <property type="entry name" value="MAPEG domain-like"/>
    <property type="match status" value="1"/>
</dbReference>
<gene>
    <name evidence="6" type="ORF">Lwor_2402</name>
</gene>
<dbReference type="OrthoDB" id="513661at2"/>
<dbReference type="PANTHER" id="PTHR35371:SF1">
    <property type="entry name" value="BLR7753 PROTEIN"/>
    <property type="match status" value="1"/>
</dbReference>
<keyword evidence="4 5" id="KW-0472">Membrane</keyword>
<name>A0A0W1A382_9GAMM</name>
<dbReference type="InterPro" id="IPR023352">
    <property type="entry name" value="MAPEG-like_dom_sf"/>
</dbReference>
<evidence type="ECO:0000256" key="5">
    <source>
        <dbReference type="SAM" id="Phobius"/>
    </source>
</evidence>
<keyword evidence="7" id="KW-1185">Reference proteome</keyword>
<dbReference type="EMBL" id="LNZC01000031">
    <property type="protein sequence ID" value="KTD75836.1"/>
    <property type="molecule type" value="Genomic_DNA"/>
</dbReference>
<evidence type="ECO:0000256" key="4">
    <source>
        <dbReference type="ARBA" id="ARBA00023136"/>
    </source>
</evidence>
<dbReference type="STRING" id="45076.Lwor_2402"/>
<dbReference type="InterPro" id="IPR001129">
    <property type="entry name" value="Membr-assoc_MAPEG"/>
</dbReference>